<reference evidence="3 4" key="2">
    <citation type="submission" date="2019-09" db="EMBL/GenBank/DDBJ databases">
        <authorList>
            <person name="Jin C."/>
        </authorList>
    </citation>
    <scope>NUCLEOTIDE SEQUENCE [LARGE SCALE GENOMIC DNA]</scope>
    <source>
        <strain evidence="3 4">BN140002</strain>
    </source>
</reference>
<dbReference type="InterPro" id="IPR002477">
    <property type="entry name" value="Peptidoglycan-bd-like"/>
</dbReference>
<feature type="compositionally biased region" description="Basic and acidic residues" evidence="1">
    <location>
        <begin position="1"/>
        <end position="11"/>
    </location>
</feature>
<feature type="region of interest" description="Disordered" evidence="1">
    <location>
        <begin position="1"/>
        <end position="26"/>
    </location>
</feature>
<reference evidence="3 4" key="1">
    <citation type="submission" date="2019-09" db="EMBL/GenBank/DDBJ databases">
        <title>Salinarimonas rosea gen. nov., sp. nov., a new member of the a-2 subgroup of the Proteobacteria.</title>
        <authorList>
            <person name="Liu J."/>
        </authorList>
    </citation>
    <scope>NUCLEOTIDE SEQUENCE [LARGE SCALE GENOMIC DNA]</scope>
    <source>
        <strain evidence="3 4">BN140002</strain>
    </source>
</reference>
<evidence type="ECO:0000313" key="3">
    <source>
        <dbReference type="EMBL" id="KAA2236263.1"/>
    </source>
</evidence>
<feature type="compositionally biased region" description="Basic and acidic residues" evidence="1">
    <location>
        <begin position="88"/>
        <end position="100"/>
    </location>
</feature>
<evidence type="ECO:0000259" key="2">
    <source>
        <dbReference type="Pfam" id="PF01471"/>
    </source>
</evidence>
<dbReference type="InterPro" id="IPR036366">
    <property type="entry name" value="PGBDSf"/>
</dbReference>
<dbReference type="SUPFAM" id="SSF47090">
    <property type="entry name" value="PGBD-like"/>
    <property type="match status" value="1"/>
</dbReference>
<dbReference type="EMBL" id="VUOA01000028">
    <property type="protein sequence ID" value="KAA2236263.1"/>
    <property type="molecule type" value="Genomic_DNA"/>
</dbReference>
<evidence type="ECO:0000313" key="4">
    <source>
        <dbReference type="Proteomes" id="UP000323142"/>
    </source>
</evidence>
<keyword evidence="4" id="KW-1185">Reference proteome</keyword>
<dbReference type="Pfam" id="PF01471">
    <property type="entry name" value="PG_binding_1"/>
    <property type="match status" value="1"/>
</dbReference>
<name>A0A5B2V9T6_9HYPH</name>
<gene>
    <name evidence="3" type="ORF">F0L46_16275</name>
</gene>
<organism evidence="3 4">
    <name type="scientific">Salinarimonas soli</name>
    <dbReference type="NCBI Taxonomy" id="1638099"/>
    <lineage>
        <taxon>Bacteria</taxon>
        <taxon>Pseudomonadati</taxon>
        <taxon>Pseudomonadota</taxon>
        <taxon>Alphaproteobacteria</taxon>
        <taxon>Hyphomicrobiales</taxon>
        <taxon>Salinarimonadaceae</taxon>
        <taxon>Salinarimonas</taxon>
    </lineage>
</organism>
<dbReference type="OrthoDB" id="8018686at2"/>
<protein>
    <submittedName>
        <fullName evidence="3">Peptidoglycan-binding protein</fullName>
    </submittedName>
</protein>
<dbReference type="Gene3D" id="1.10.101.10">
    <property type="entry name" value="PGBD-like superfamily/PGBD"/>
    <property type="match status" value="1"/>
</dbReference>
<sequence length="232" mass="23480">MRELLAARSGRDGIVASPPHRGRGRAAPSLSVRIASALAANPASVVGTLLVAGAGLAIGLNALVLQTARHPAPLFSERGQAHAPAPARRVEVAQRPEAQPRAEAPAPAPLPPARPATAYSAAPVPVAAPVPPSRTAGKGDAIGDLLRGGDATGAVPRNAAAAGSADPQRLVAGAQRALVRLGYGPLGTDGVMGPATRGAIERFERDRRLSPTGDLNPRTVRELTAAFGQPLE</sequence>
<dbReference type="AlphaFoldDB" id="A0A5B2V9T6"/>
<feature type="region of interest" description="Disordered" evidence="1">
    <location>
        <begin position="202"/>
        <end position="232"/>
    </location>
</feature>
<feature type="region of interest" description="Disordered" evidence="1">
    <location>
        <begin position="79"/>
        <end position="117"/>
    </location>
</feature>
<feature type="domain" description="Peptidoglycan binding-like" evidence="2">
    <location>
        <begin position="171"/>
        <end position="222"/>
    </location>
</feature>
<dbReference type="RefSeq" id="WP_149819411.1">
    <property type="nucleotide sequence ID" value="NZ_VUOA01000028.1"/>
</dbReference>
<proteinExistence type="predicted"/>
<comment type="caution">
    <text evidence="3">The sequence shown here is derived from an EMBL/GenBank/DDBJ whole genome shotgun (WGS) entry which is preliminary data.</text>
</comment>
<evidence type="ECO:0000256" key="1">
    <source>
        <dbReference type="SAM" id="MobiDB-lite"/>
    </source>
</evidence>
<accession>A0A5B2V9T6</accession>
<dbReference type="InterPro" id="IPR036365">
    <property type="entry name" value="PGBD-like_sf"/>
</dbReference>
<dbReference type="Proteomes" id="UP000323142">
    <property type="component" value="Unassembled WGS sequence"/>
</dbReference>